<evidence type="ECO:0000313" key="1">
    <source>
        <dbReference type="EMBL" id="KAK3248573.1"/>
    </source>
</evidence>
<protein>
    <submittedName>
        <fullName evidence="1">Uncharacterized protein</fullName>
    </submittedName>
</protein>
<gene>
    <name evidence="1" type="ORF">CYMTET_41967</name>
</gene>
<proteinExistence type="predicted"/>
<dbReference type="Proteomes" id="UP001190700">
    <property type="component" value="Unassembled WGS sequence"/>
</dbReference>
<comment type="caution">
    <text evidence="1">The sequence shown here is derived from an EMBL/GenBank/DDBJ whole genome shotgun (WGS) entry which is preliminary data.</text>
</comment>
<dbReference type="AlphaFoldDB" id="A0AAE0F1P9"/>
<keyword evidence="2" id="KW-1185">Reference proteome</keyword>
<reference evidence="1 2" key="1">
    <citation type="journal article" date="2015" name="Genome Biol. Evol.">
        <title>Comparative Genomics of a Bacterivorous Green Alga Reveals Evolutionary Causalities and Consequences of Phago-Mixotrophic Mode of Nutrition.</title>
        <authorList>
            <person name="Burns J.A."/>
            <person name="Paasch A."/>
            <person name="Narechania A."/>
            <person name="Kim E."/>
        </authorList>
    </citation>
    <scope>NUCLEOTIDE SEQUENCE [LARGE SCALE GENOMIC DNA]</scope>
    <source>
        <strain evidence="1 2">PLY_AMNH</strain>
    </source>
</reference>
<name>A0AAE0F1P9_9CHLO</name>
<dbReference type="EMBL" id="LGRX02027958">
    <property type="protein sequence ID" value="KAK3248573.1"/>
    <property type="molecule type" value="Genomic_DNA"/>
</dbReference>
<sequence>MFTIDIRMLKQEGVLLNAIEKMVEKLPTFPSETMKKGGEMDELETLRTAITKLTEHAYVRTALRTPTCREEKLGRMVLDMPTLLWNIIDKSLAKSQRVYLEELAPGGSEGEAWQQRFTTVNQFMGDLALSVGISVDTLKRLKTELLVTEQRTAETAAAFYTRVSTRWETVNFVADVVEGCAGVSRRELLGIYWAGLTHSTLVGTRLLSLALDTSRPELWEQRQRGLGHKDTSAILQVREVATMIEEEKIKEEAGCDATGGGTSEPLDTPSTCVGGYNLEIIGWRGLTGGGGWYSASIQAARLARRQAQVAACVAVINGEVDEDSLDVEETEMLDEEVSTLAALDAEGYEHMCEMCGIEEQLESEEAFREWGSEGIPETRH</sequence>
<organism evidence="1 2">
    <name type="scientific">Cymbomonas tetramitiformis</name>
    <dbReference type="NCBI Taxonomy" id="36881"/>
    <lineage>
        <taxon>Eukaryota</taxon>
        <taxon>Viridiplantae</taxon>
        <taxon>Chlorophyta</taxon>
        <taxon>Pyramimonadophyceae</taxon>
        <taxon>Pyramimonadales</taxon>
        <taxon>Pyramimonadaceae</taxon>
        <taxon>Cymbomonas</taxon>
    </lineage>
</organism>
<accession>A0AAE0F1P9</accession>
<evidence type="ECO:0000313" key="2">
    <source>
        <dbReference type="Proteomes" id="UP001190700"/>
    </source>
</evidence>